<dbReference type="SMART" id="SM00792">
    <property type="entry name" value="Agouti"/>
    <property type="match status" value="1"/>
</dbReference>
<dbReference type="Gene3D" id="4.10.760.10">
    <property type="entry name" value="Agouti domain"/>
    <property type="match status" value="1"/>
</dbReference>
<dbReference type="PANTHER" id="PTHR16551:SF1">
    <property type="entry name" value="AGOUTI-SIGNALING PROTEIN"/>
    <property type="match status" value="1"/>
</dbReference>
<dbReference type="PROSITE" id="PS51150">
    <property type="entry name" value="AGOUTI_2"/>
    <property type="match status" value="1"/>
</dbReference>
<feature type="region of interest" description="Disordered" evidence="10">
    <location>
        <begin position="1"/>
        <end position="37"/>
    </location>
</feature>
<dbReference type="Pfam" id="PF05039">
    <property type="entry name" value="Agouti"/>
    <property type="match status" value="1"/>
</dbReference>
<dbReference type="InterPro" id="IPR036836">
    <property type="entry name" value="Agouti_dom_sf"/>
</dbReference>
<dbReference type="PROSITE" id="PS60024">
    <property type="entry name" value="AGOUTI_1"/>
    <property type="match status" value="1"/>
</dbReference>
<evidence type="ECO:0000313" key="12">
    <source>
        <dbReference type="Ensembl" id="ENSCVAP00000025022.1"/>
    </source>
</evidence>
<dbReference type="STRING" id="28743.ENSCVAP00000025022"/>
<feature type="compositionally biased region" description="Low complexity" evidence="10">
    <location>
        <begin position="57"/>
        <end position="68"/>
    </location>
</feature>
<dbReference type="AlphaFoldDB" id="A0A3Q2DYY4"/>
<sequence>MLPTICSPKPSVPDAAAQENMQEADPRQGRTDPAATVQGCRFSQLDQRFQASRNPQSVKAGSESSASSNQLRQKRTDTDRQNPSKFVKKRPPPPANCVPLWGSCKSAGNVCCDVCAFCQCRLFKTVCFCRMGNPRC</sequence>
<keyword evidence="6 9" id="KW-1015">Disulfide bond</keyword>
<feature type="disulfide bond" evidence="9">
    <location>
        <begin position="115"/>
        <end position="136"/>
    </location>
</feature>
<evidence type="ECO:0000256" key="2">
    <source>
        <dbReference type="ARBA" id="ARBA00017885"/>
    </source>
</evidence>
<evidence type="ECO:0000259" key="11">
    <source>
        <dbReference type="PROSITE" id="PS51150"/>
    </source>
</evidence>
<reference evidence="12" key="2">
    <citation type="submission" date="2025-09" db="UniProtKB">
        <authorList>
            <consortium name="Ensembl"/>
        </authorList>
    </citation>
    <scope>IDENTIFICATION</scope>
</reference>
<feature type="disulfide bond" evidence="9">
    <location>
        <begin position="111"/>
        <end position="129"/>
    </location>
</feature>
<name>A0A3Q2DYY4_CYPVA</name>
<keyword evidence="7" id="KW-0325">Glycoprotein</keyword>
<protein>
    <recommendedName>
        <fullName evidence="2">Agouti-signaling protein</fullName>
    </recommendedName>
    <alternativeName>
        <fullName evidence="8">Agouti switch protein</fullName>
    </alternativeName>
</protein>
<evidence type="ECO:0000256" key="7">
    <source>
        <dbReference type="ARBA" id="ARBA00023180"/>
    </source>
</evidence>
<dbReference type="InterPro" id="IPR027300">
    <property type="entry name" value="Agouti_dom"/>
</dbReference>
<keyword evidence="13" id="KW-1185">Reference proteome</keyword>
<dbReference type="GO" id="GO:0005184">
    <property type="term" value="F:neuropeptide hormone activity"/>
    <property type="evidence" value="ECO:0007669"/>
    <property type="project" value="TreeGrafter"/>
</dbReference>
<evidence type="ECO:0000256" key="1">
    <source>
        <dbReference type="ARBA" id="ARBA00004613"/>
    </source>
</evidence>
<feature type="disulfide bond" evidence="9">
    <location>
        <begin position="97"/>
        <end position="112"/>
    </location>
</feature>
<dbReference type="InterPro" id="IPR007733">
    <property type="entry name" value="Agouti"/>
</dbReference>
<dbReference type="SUPFAM" id="SSF57055">
    <property type="entry name" value="Agouti-related protein"/>
    <property type="match status" value="1"/>
</dbReference>
<keyword evidence="3" id="KW-0964">Secreted</keyword>
<dbReference type="PANTHER" id="PTHR16551">
    <property type="entry name" value="AGOUTI RELATED"/>
    <property type="match status" value="1"/>
</dbReference>
<organism evidence="12 13">
    <name type="scientific">Cyprinodon variegatus</name>
    <name type="common">Sheepshead minnow</name>
    <dbReference type="NCBI Taxonomy" id="28743"/>
    <lineage>
        <taxon>Eukaryota</taxon>
        <taxon>Metazoa</taxon>
        <taxon>Chordata</taxon>
        <taxon>Craniata</taxon>
        <taxon>Vertebrata</taxon>
        <taxon>Euteleostomi</taxon>
        <taxon>Actinopterygii</taxon>
        <taxon>Neopterygii</taxon>
        <taxon>Teleostei</taxon>
        <taxon>Neoteleostei</taxon>
        <taxon>Acanthomorphata</taxon>
        <taxon>Ovalentaria</taxon>
        <taxon>Atherinomorphae</taxon>
        <taxon>Cyprinodontiformes</taxon>
        <taxon>Cyprinodontidae</taxon>
        <taxon>Cyprinodon</taxon>
    </lineage>
</organism>
<evidence type="ECO:0000256" key="3">
    <source>
        <dbReference type="ARBA" id="ARBA00022525"/>
    </source>
</evidence>
<dbReference type="Proteomes" id="UP000265020">
    <property type="component" value="Unassembled WGS sequence"/>
</dbReference>
<dbReference type="GeneTree" id="ENSGT00940000176173"/>
<evidence type="ECO:0000256" key="10">
    <source>
        <dbReference type="SAM" id="MobiDB-lite"/>
    </source>
</evidence>
<accession>A0A3Q2DYY4</accession>
<reference evidence="12" key="1">
    <citation type="submission" date="2025-08" db="UniProtKB">
        <authorList>
            <consortium name="Ensembl"/>
        </authorList>
    </citation>
    <scope>IDENTIFICATION</scope>
</reference>
<feature type="disulfide bond" evidence="9">
    <location>
        <begin position="120"/>
        <end position="127"/>
    </location>
</feature>
<keyword evidence="4" id="KW-0732">Signal</keyword>
<dbReference type="GO" id="GO:0009755">
    <property type="term" value="P:hormone-mediated signaling pathway"/>
    <property type="evidence" value="ECO:0007669"/>
    <property type="project" value="InterPro"/>
</dbReference>
<evidence type="ECO:0000256" key="6">
    <source>
        <dbReference type="ARBA" id="ARBA00023157"/>
    </source>
</evidence>
<dbReference type="GO" id="GO:0031779">
    <property type="term" value="F:melanocortin receptor binding"/>
    <property type="evidence" value="ECO:0007669"/>
    <property type="project" value="TreeGrafter"/>
</dbReference>
<feature type="domain" description="Agouti" evidence="11">
    <location>
        <begin position="97"/>
        <end position="136"/>
    </location>
</feature>
<keyword evidence="5" id="KW-0960">Knottin</keyword>
<proteinExistence type="predicted"/>
<feature type="disulfide bond" evidence="9">
    <location>
        <begin position="104"/>
        <end position="118"/>
    </location>
</feature>
<dbReference type="GO" id="GO:0005615">
    <property type="term" value="C:extracellular space"/>
    <property type="evidence" value="ECO:0007669"/>
    <property type="project" value="TreeGrafter"/>
</dbReference>
<evidence type="ECO:0000256" key="5">
    <source>
        <dbReference type="ARBA" id="ARBA00022854"/>
    </source>
</evidence>
<dbReference type="Ensembl" id="ENSCVAT00000002708.1">
    <property type="protein sequence ID" value="ENSCVAP00000025022.1"/>
    <property type="gene ID" value="ENSCVAG00000009482.1"/>
</dbReference>
<dbReference type="GO" id="GO:0032438">
    <property type="term" value="P:melanosome organization"/>
    <property type="evidence" value="ECO:0007669"/>
    <property type="project" value="TreeGrafter"/>
</dbReference>
<evidence type="ECO:0000256" key="4">
    <source>
        <dbReference type="ARBA" id="ARBA00022729"/>
    </source>
</evidence>
<evidence type="ECO:0000313" key="13">
    <source>
        <dbReference type="Proteomes" id="UP000265020"/>
    </source>
</evidence>
<evidence type="ECO:0000256" key="9">
    <source>
        <dbReference type="PROSITE-ProRule" id="PRU00494"/>
    </source>
</evidence>
<comment type="subcellular location">
    <subcellularLocation>
        <location evidence="1">Secreted</location>
    </subcellularLocation>
</comment>
<evidence type="ECO:0000256" key="8">
    <source>
        <dbReference type="ARBA" id="ARBA00033432"/>
    </source>
</evidence>
<feature type="region of interest" description="Disordered" evidence="10">
    <location>
        <begin position="51"/>
        <end position="95"/>
    </location>
</feature>